<dbReference type="InterPro" id="IPR051797">
    <property type="entry name" value="TrmB-like"/>
</dbReference>
<dbReference type="Gene3D" id="1.10.10.10">
    <property type="entry name" value="Winged helix-like DNA-binding domain superfamily/Winged helix DNA-binding domain"/>
    <property type="match status" value="1"/>
</dbReference>
<name>A0A4Q7WTT5_9ACTN</name>
<protein>
    <recommendedName>
        <fullName evidence="1">HTH luxR-type domain-containing protein</fullName>
    </recommendedName>
</protein>
<evidence type="ECO:0000313" key="3">
    <source>
        <dbReference type="Proteomes" id="UP000292027"/>
    </source>
</evidence>
<dbReference type="InterPro" id="IPR000792">
    <property type="entry name" value="Tscrpt_reg_LuxR_C"/>
</dbReference>
<gene>
    <name evidence="2" type="ORF">EV645_4667</name>
</gene>
<dbReference type="InterPro" id="IPR016032">
    <property type="entry name" value="Sig_transdc_resp-reg_C-effctor"/>
</dbReference>
<dbReference type="EMBL" id="SHKR01000013">
    <property type="protein sequence ID" value="RZU13814.1"/>
    <property type="molecule type" value="Genomic_DNA"/>
</dbReference>
<dbReference type="PANTHER" id="PTHR34293">
    <property type="entry name" value="HTH-TYPE TRANSCRIPTIONAL REGULATOR TRMBL2"/>
    <property type="match status" value="1"/>
</dbReference>
<proteinExistence type="predicted"/>
<evidence type="ECO:0000313" key="2">
    <source>
        <dbReference type="EMBL" id="RZU13814.1"/>
    </source>
</evidence>
<keyword evidence="3" id="KW-1185">Reference proteome</keyword>
<dbReference type="GO" id="GO:0003677">
    <property type="term" value="F:DNA binding"/>
    <property type="evidence" value="ECO:0007669"/>
    <property type="project" value="InterPro"/>
</dbReference>
<sequence>MFDSAGLTEHLLAVYRTLLQRPELGRGSRLSDLAVELGQSEDETSRDLEKLRELGFLVPSWIEGVEYPLDPSLTFGRLAARRQQEIEALSKELRSDQLAADRFTADLANSLVQRTTRDVEILEGRELANQRMQRFSPTRSVWGLIQSDASTVLDPEHFPDKQHLERGIEMRYVYPESYWKRSGARELAHFVFSLGGKVRLAPSVPFRLTIFDGASAVMGIDPDDTSVGAVVHHSRAVVRMAEELYLSFWNRAIDPFKDEQPARGSGVSAQEAEFLGLLVREATDEQVARKLGVSMRTVRRIAAKLSEQVGASGRFELGVRAAQRGWVD</sequence>
<dbReference type="OrthoDB" id="4266042at2"/>
<dbReference type="AlphaFoldDB" id="A0A4Q7WTT5"/>
<reference evidence="2 3" key="1">
    <citation type="journal article" date="2015" name="Stand. Genomic Sci.">
        <title>Genomic Encyclopedia of Bacterial and Archaeal Type Strains, Phase III: the genomes of soil and plant-associated and newly described type strains.</title>
        <authorList>
            <person name="Whitman W.B."/>
            <person name="Woyke T."/>
            <person name="Klenk H.P."/>
            <person name="Zhou Y."/>
            <person name="Lilburn T.G."/>
            <person name="Beck B.J."/>
            <person name="De Vos P."/>
            <person name="Vandamme P."/>
            <person name="Eisen J.A."/>
            <person name="Garrity G."/>
            <person name="Hugenholtz P."/>
            <person name="Kyrpides N.C."/>
        </authorList>
    </citation>
    <scope>NUCLEOTIDE SEQUENCE [LARGE SCALE GENOMIC DNA]</scope>
    <source>
        <strain evidence="2 3">VKM Ac-2540</strain>
    </source>
</reference>
<dbReference type="RefSeq" id="WP_130446028.1">
    <property type="nucleotide sequence ID" value="NZ_SHKR01000013.1"/>
</dbReference>
<evidence type="ECO:0000259" key="1">
    <source>
        <dbReference type="SMART" id="SM00421"/>
    </source>
</evidence>
<dbReference type="SMART" id="SM00421">
    <property type="entry name" value="HTH_LUXR"/>
    <property type="match status" value="1"/>
</dbReference>
<organism evidence="2 3">
    <name type="scientific">Kribbella rubisoli</name>
    <dbReference type="NCBI Taxonomy" id="3075929"/>
    <lineage>
        <taxon>Bacteria</taxon>
        <taxon>Bacillati</taxon>
        <taxon>Actinomycetota</taxon>
        <taxon>Actinomycetes</taxon>
        <taxon>Propionibacteriales</taxon>
        <taxon>Kribbellaceae</taxon>
        <taxon>Kribbella</taxon>
    </lineage>
</organism>
<dbReference type="SUPFAM" id="SSF46894">
    <property type="entry name" value="C-terminal effector domain of the bipartite response regulators"/>
    <property type="match status" value="1"/>
</dbReference>
<dbReference type="InterPro" id="IPR036388">
    <property type="entry name" value="WH-like_DNA-bd_sf"/>
</dbReference>
<comment type="caution">
    <text evidence="2">The sequence shown here is derived from an EMBL/GenBank/DDBJ whole genome shotgun (WGS) entry which is preliminary data.</text>
</comment>
<accession>A0A4Q7WTT5</accession>
<feature type="domain" description="HTH luxR-type" evidence="1">
    <location>
        <begin position="264"/>
        <end position="321"/>
    </location>
</feature>
<dbReference type="GO" id="GO:0006355">
    <property type="term" value="P:regulation of DNA-templated transcription"/>
    <property type="evidence" value="ECO:0007669"/>
    <property type="project" value="InterPro"/>
</dbReference>
<dbReference type="PANTHER" id="PTHR34293:SF1">
    <property type="entry name" value="HTH-TYPE TRANSCRIPTIONAL REGULATOR TRMBL2"/>
    <property type="match status" value="1"/>
</dbReference>
<dbReference type="Proteomes" id="UP000292027">
    <property type="component" value="Unassembled WGS sequence"/>
</dbReference>